<organism evidence="6 7">
    <name type="scientific">Guyparkeria halophila</name>
    <dbReference type="NCBI Taxonomy" id="47960"/>
    <lineage>
        <taxon>Bacteria</taxon>
        <taxon>Pseudomonadati</taxon>
        <taxon>Pseudomonadota</taxon>
        <taxon>Gammaproteobacteria</taxon>
        <taxon>Chromatiales</taxon>
        <taxon>Thioalkalibacteraceae</taxon>
        <taxon>Guyparkeria</taxon>
    </lineage>
</organism>
<evidence type="ECO:0000256" key="4">
    <source>
        <dbReference type="ARBA" id="ARBA00023136"/>
    </source>
</evidence>
<dbReference type="GO" id="GO:0030026">
    <property type="term" value="P:intracellular manganese ion homeostasis"/>
    <property type="evidence" value="ECO:0007669"/>
    <property type="project" value="InterPro"/>
</dbReference>
<dbReference type="Pfam" id="PF01988">
    <property type="entry name" value="VIT1"/>
    <property type="match status" value="1"/>
</dbReference>
<dbReference type="EMBL" id="CP046415">
    <property type="protein sequence ID" value="QGT77579.1"/>
    <property type="molecule type" value="Genomic_DNA"/>
</dbReference>
<dbReference type="Proteomes" id="UP000427716">
    <property type="component" value="Chromosome"/>
</dbReference>
<accession>A0A6I6CUA2</accession>
<keyword evidence="7" id="KW-1185">Reference proteome</keyword>
<dbReference type="KEGG" id="ghl:GM160_01035"/>
<feature type="transmembrane region" description="Helical" evidence="5">
    <location>
        <begin position="178"/>
        <end position="196"/>
    </location>
</feature>
<evidence type="ECO:0000313" key="7">
    <source>
        <dbReference type="Proteomes" id="UP000427716"/>
    </source>
</evidence>
<evidence type="ECO:0000256" key="5">
    <source>
        <dbReference type="SAM" id="Phobius"/>
    </source>
</evidence>
<feature type="transmembrane region" description="Helical" evidence="5">
    <location>
        <begin position="149"/>
        <end position="172"/>
    </location>
</feature>
<protein>
    <submittedName>
        <fullName evidence="6">VIT family protein</fullName>
    </submittedName>
</protein>
<evidence type="ECO:0000256" key="2">
    <source>
        <dbReference type="ARBA" id="ARBA00022692"/>
    </source>
</evidence>
<sequence length="234" mass="24510">MTKRPDLHGEHHRLNRYRSVRAAVLGAIAGLVALSSLIAGLLASGLPPAEVLHAAVIALVAGALALAAGQHVALRLRQDTEKADLDMEARELEINFEHELGELRDIYVERGVDAQTAETVARQMMAHDALGAHAREEMGLHQITDTRPLLAAIPLAASFAAGAALPLLVALIVPAERMMMLTVPLTLLVLAVLGALSSRTGGASMMLGGFRTAFWGAATMGVTALVGQLLSGLS</sequence>
<dbReference type="GO" id="GO:0005384">
    <property type="term" value="F:manganese ion transmembrane transporter activity"/>
    <property type="evidence" value="ECO:0007669"/>
    <property type="project" value="InterPro"/>
</dbReference>
<dbReference type="RefSeq" id="WP_136868041.1">
    <property type="nucleotide sequence ID" value="NZ_CP046415.1"/>
</dbReference>
<proteinExistence type="predicted"/>
<reference evidence="6 7" key="1">
    <citation type="submission" date="2019-11" db="EMBL/GenBank/DDBJ databases">
        <authorList>
            <person name="Zhang J."/>
            <person name="Sun C."/>
        </authorList>
    </citation>
    <scope>NUCLEOTIDE SEQUENCE [LARGE SCALE GENOMIC DNA]</scope>
    <source>
        <strain evidence="7">sp2</strain>
    </source>
</reference>
<keyword evidence="3 5" id="KW-1133">Transmembrane helix</keyword>
<keyword evidence="4 5" id="KW-0472">Membrane</keyword>
<feature type="transmembrane region" description="Helical" evidence="5">
    <location>
        <begin position="208"/>
        <end position="230"/>
    </location>
</feature>
<dbReference type="GO" id="GO:0012505">
    <property type="term" value="C:endomembrane system"/>
    <property type="evidence" value="ECO:0007669"/>
    <property type="project" value="UniProtKB-SubCell"/>
</dbReference>
<evidence type="ECO:0000313" key="6">
    <source>
        <dbReference type="EMBL" id="QGT77579.1"/>
    </source>
</evidence>
<dbReference type="AlphaFoldDB" id="A0A6I6CUA2"/>
<evidence type="ECO:0000256" key="3">
    <source>
        <dbReference type="ARBA" id="ARBA00022989"/>
    </source>
</evidence>
<feature type="transmembrane region" description="Helical" evidence="5">
    <location>
        <begin position="20"/>
        <end position="45"/>
    </location>
</feature>
<dbReference type="PANTHER" id="PTHR31851">
    <property type="entry name" value="FE(2+)/MN(2+) TRANSPORTER PCL1"/>
    <property type="match status" value="1"/>
</dbReference>
<name>A0A6I6CUA2_9GAMM</name>
<evidence type="ECO:0000256" key="1">
    <source>
        <dbReference type="ARBA" id="ARBA00004127"/>
    </source>
</evidence>
<comment type="subcellular location">
    <subcellularLocation>
        <location evidence="1">Endomembrane system</location>
        <topology evidence="1">Multi-pass membrane protein</topology>
    </subcellularLocation>
</comment>
<gene>
    <name evidence="6" type="ORF">GM160_01035</name>
</gene>
<feature type="transmembrane region" description="Helical" evidence="5">
    <location>
        <begin position="51"/>
        <end position="69"/>
    </location>
</feature>
<keyword evidence="2 5" id="KW-0812">Transmembrane</keyword>
<dbReference type="InterPro" id="IPR008217">
    <property type="entry name" value="Ccc1_fam"/>
</dbReference>